<feature type="region of interest" description="Disordered" evidence="2">
    <location>
        <begin position="477"/>
        <end position="616"/>
    </location>
</feature>
<feature type="region of interest" description="Disordered" evidence="2">
    <location>
        <begin position="301"/>
        <end position="321"/>
    </location>
</feature>
<reference evidence="3 4" key="1">
    <citation type="submission" date="2022-05" db="EMBL/GenBank/DDBJ databases">
        <title>A multi-omics perspective on studying reproductive biology in Daphnia sinensis.</title>
        <authorList>
            <person name="Jia J."/>
        </authorList>
    </citation>
    <scope>NUCLEOTIDE SEQUENCE [LARGE SCALE GENOMIC DNA]</scope>
    <source>
        <strain evidence="3 4">WSL</strain>
    </source>
</reference>
<feature type="region of interest" description="Disordered" evidence="2">
    <location>
        <begin position="630"/>
        <end position="649"/>
    </location>
</feature>
<feature type="compositionally biased region" description="Basic and acidic residues" evidence="2">
    <location>
        <begin position="520"/>
        <end position="532"/>
    </location>
</feature>
<feature type="compositionally biased region" description="Polar residues" evidence="2">
    <location>
        <begin position="150"/>
        <end position="164"/>
    </location>
</feature>
<feature type="coiled-coil region" evidence="1">
    <location>
        <begin position="99"/>
        <end position="130"/>
    </location>
</feature>
<organism evidence="3 4">
    <name type="scientific">Daphnia sinensis</name>
    <dbReference type="NCBI Taxonomy" id="1820382"/>
    <lineage>
        <taxon>Eukaryota</taxon>
        <taxon>Metazoa</taxon>
        <taxon>Ecdysozoa</taxon>
        <taxon>Arthropoda</taxon>
        <taxon>Crustacea</taxon>
        <taxon>Branchiopoda</taxon>
        <taxon>Diplostraca</taxon>
        <taxon>Cladocera</taxon>
        <taxon>Anomopoda</taxon>
        <taxon>Daphniidae</taxon>
        <taxon>Daphnia</taxon>
        <taxon>Daphnia similis group</taxon>
    </lineage>
</organism>
<feature type="compositionally biased region" description="Polar residues" evidence="2">
    <location>
        <begin position="199"/>
        <end position="215"/>
    </location>
</feature>
<evidence type="ECO:0000313" key="3">
    <source>
        <dbReference type="EMBL" id="KAI9554287.1"/>
    </source>
</evidence>
<name>A0AAD5KLH4_9CRUS</name>
<keyword evidence="4" id="KW-1185">Reference proteome</keyword>
<gene>
    <name evidence="3" type="ORF">GHT06_019559</name>
</gene>
<feature type="compositionally biased region" description="Basic residues" evidence="2">
    <location>
        <begin position="533"/>
        <end position="549"/>
    </location>
</feature>
<feature type="region of interest" description="Disordered" evidence="2">
    <location>
        <begin position="255"/>
        <end position="280"/>
    </location>
</feature>
<comment type="caution">
    <text evidence="3">The sequence shown here is derived from an EMBL/GenBank/DDBJ whole genome shotgun (WGS) entry which is preliminary data.</text>
</comment>
<dbReference type="AlphaFoldDB" id="A0AAD5KLH4"/>
<evidence type="ECO:0000256" key="2">
    <source>
        <dbReference type="SAM" id="MobiDB-lite"/>
    </source>
</evidence>
<feature type="compositionally biased region" description="Polar residues" evidence="2">
    <location>
        <begin position="482"/>
        <end position="506"/>
    </location>
</feature>
<accession>A0AAD5KLH4</accession>
<sequence>MDDVLGFVIVCLFFLMLYLYNTQERIILNCVCQNIHTPDLPTSGTSESDGFSHTNQEDFTENYVPDQPELSTNHEELTRTILPDHETLMIVEPSRRELNTILDSTLAKLKNALKQKEKKMHDKTESLEEKGSYNFGLNAHFAENSITSKVSSLEQEQEASQACSTDFVESMDQAPKPHIEKLEKRRRIKRRAPQPPVIDSTTNPSEHCNTEGRVSQTEKSDSEMKSSNFPADHPFLKHRLVTHLDADPKLYPPITDPTNPFYEAPEQDHQPAQPPAPVPAPIVKKVLRPSTKLRRAPLPPLELKPRLNSSQETPDVLDNVPNVMMPVSATSLEVLKPDSVDTNTQQDKSVFFKIVHAESLLIAEGSPIDSGKVMEPVFTEFPSRIREDEQSSVSFFPPTEFDPIVEESVAEVLPPSTESTQVSKPVIEEIVENAASATPVSASNDKLELIPNDVSTDIPSPMVDEELAASPLIEEVVENEEATTPVSDSNNERVLTPNELSPQTESPLVDEILPATENDVTTKNDKKSEKSKSKWKIWKATHFPSKKKKSGTESVGLDPPSSETKDESPVEPVEPAFKVTNDHGEQQGDGTPSNPKDENVTESVATKDIPKKTKKKNIFRKMFRKIRSWFRPTSKLSKKSAKKTQHVTA</sequence>
<dbReference type="Proteomes" id="UP000820818">
    <property type="component" value="Linkage Group LG8"/>
</dbReference>
<keyword evidence="1" id="KW-0175">Coiled coil</keyword>
<protein>
    <submittedName>
        <fullName evidence="3">Uncharacterized protein</fullName>
    </submittedName>
</protein>
<proteinExistence type="predicted"/>
<evidence type="ECO:0000256" key="1">
    <source>
        <dbReference type="SAM" id="Coils"/>
    </source>
</evidence>
<feature type="compositionally biased region" description="Basic residues" evidence="2">
    <location>
        <begin position="636"/>
        <end position="649"/>
    </location>
</feature>
<feature type="region of interest" description="Disordered" evidence="2">
    <location>
        <begin position="150"/>
        <end position="231"/>
    </location>
</feature>
<evidence type="ECO:0000313" key="4">
    <source>
        <dbReference type="Proteomes" id="UP000820818"/>
    </source>
</evidence>
<dbReference type="EMBL" id="WJBH02000008">
    <property type="protein sequence ID" value="KAI9554287.1"/>
    <property type="molecule type" value="Genomic_DNA"/>
</dbReference>